<evidence type="ECO:0000256" key="6">
    <source>
        <dbReference type="ARBA" id="ARBA00022737"/>
    </source>
</evidence>
<dbReference type="CDD" id="cd03244">
    <property type="entry name" value="ABCC_MRP_domain2"/>
    <property type="match status" value="1"/>
</dbReference>
<evidence type="ECO:0000256" key="2">
    <source>
        <dbReference type="ARBA" id="ARBA00009726"/>
    </source>
</evidence>
<feature type="transmembrane region" description="Helical" evidence="14">
    <location>
        <begin position="119"/>
        <end position="140"/>
    </location>
</feature>
<keyword evidence="9" id="KW-1278">Translocase</keyword>
<dbReference type="GO" id="GO:0005524">
    <property type="term" value="F:ATP binding"/>
    <property type="evidence" value="ECO:0007669"/>
    <property type="project" value="UniProtKB-KW"/>
</dbReference>
<reference evidence="17" key="3">
    <citation type="submission" date="2025-09" db="UniProtKB">
        <authorList>
            <consortium name="Ensembl"/>
        </authorList>
    </citation>
    <scope>IDENTIFICATION</scope>
</reference>
<dbReference type="PROSITE" id="PS00211">
    <property type="entry name" value="ABC_TRANSPORTER_1"/>
    <property type="match status" value="2"/>
</dbReference>
<dbReference type="SUPFAM" id="SSF52540">
    <property type="entry name" value="P-loop containing nucleoside triphosphate hydrolases"/>
    <property type="match status" value="2"/>
</dbReference>
<evidence type="ECO:0000256" key="3">
    <source>
        <dbReference type="ARBA" id="ARBA00022448"/>
    </source>
</evidence>
<keyword evidence="18" id="KW-1185">Reference proteome</keyword>
<accession>A0A8K9XP63</accession>
<feature type="domain" description="ABC transmembrane type-1" evidence="16">
    <location>
        <begin position="589"/>
        <end position="867"/>
    </location>
</feature>
<sequence length="1107" mass="122574">LIYTPYRTLLASSWGSCLPSCCSSSPSSLLLGFMRDQDSDLWKGFMFAFLLFLLSSLQSLFNHQYMYSCFTVGMRVKTAVMGLVYRKSLVISSAARQSCTVGEIVNLVSADTQKLMDMVVYFNAVWVAPIEIALCLYFLWQLLGPSALAGIATVILIFPLNGFIAKMRSKLQEVQMCYTDSRIKLMNEILSGIKILKFYAWEQAFLERVLGYREKELNALKRSQVLYSISIASFNSSSFLIAFSMFGVYVVVDDRNILDAQKVFVSMALIHILKTPLSQLPFAMSTTMQVNGDGVVIDSGTFGWSKEGPPCLMRINVRVKKGSLVAVVGHVGSGKSSLLSAMLGETEKRSGHVSVKGSVAYVPQQAWIQNATLKDNIVFGQERKESWYHRVVEACALLPDLEILPAGDGTEIGEKGLNLSGGQKQRVSLARAVYRKADVYLLDDPLSAVDAHVGQHIFERVFGSEGLLKDQTRVLVTHGLSFLPQADLILVMVEGEITEMGSYLELMARDGAFAEFIRLFAGNERKERSHRGEDSASIQTMEAISDTEDQKQEVLGKLTEVDKANTGRVSSTMYVEYFRTIGLALIIPIVFLYAFQQAASLAYNYWLSVWADDPIINGTQIDTDLKLGVFGALGFAQGVSIFGTTVAISLGGIIASRHLHLDLLNNVLRSPMAFFEVTPSGNLLNRFSKEVDAIDCMIPDGLKMMLGYLFKLLEVCIIVLVAMPFAGVVLLPLTLLYAFIQSFYVATSCQLRRLEAVSRSPIYTHFNETFQGASVIRAFSEQERFILQANGRIDHNQTAYFPRFVATRWLAVNLEFLGNLLVLAAATLAVMGRDTLSPGIVGLAVSHSLQVTGILSWIVRSWTDVENNIVSVERVKEYADTPKEAPWTIEGSMLPLAWPTHGTIELEEFGLQYRKGLDWALKGISLSIQEKEKVGIVGRTGAGKSSLALGIFRILEAAKGDIYIDGINIAQIGLHELRSRITIIPQDPVLFSGSLRMNLDPFDGYSDEEVWRALELSHLKSFVSGLPDKLNHECSEGGENLSLGQRQLVCLARALLRKTKILVLDEATAAVDLETDNLIQSTIRTQFDDCTVLTIAHRLNTIMDYTR</sequence>
<dbReference type="PANTHER" id="PTHR24223">
    <property type="entry name" value="ATP-BINDING CASSETTE SUB-FAMILY C"/>
    <property type="match status" value="1"/>
</dbReference>
<evidence type="ECO:0000259" key="16">
    <source>
        <dbReference type="PROSITE" id="PS50929"/>
    </source>
</evidence>
<evidence type="ECO:0000256" key="13">
    <source>
        <dbReference type="ARBA" id="ARBA00047523"/>
    </source>
</evidence>
<feature type="transmembrane region" description="Helical" evidence="14">
    <location>
        <begin position="41"/>
        <end position="61"/>
    </location>
</feature>
<keyword evidence="7" id="KW-0547">Nucleotide-binding</keyword>
<comment type="similarity">
    <text evidence="2">Belongs to the ABC transporter superfamily. ABCC family. Conjugate transporter (TC 3.A.1.208) subfamily.</text>
</comment>
<evidence type="ECO:0000256" key="11">
    <source>
        <dbReference type="ARBA" id="ARBA00023136"/>
    </source>
</evidence>
<feature type="domain" description="ABC transporter" evidence="15">
    <location>
        <begin position="295"/>
        <end position="519"/>
    </location>
</feature>
<keyword evidence="3" id="KW-0813">Transport</keyword>
<dbReference type="PROSITE" id="PS50929">
    <property type="entry name" value="ABC_TM1F"/>
    <property type="match status" value="2"/>
</dbReference>
<keyword evidence="10 14" id="KW-1133">Transmembrane helix</keyword>
<dbReference type="CDD" id="cd18603">
    <property type="entry name" value="ABC_6TM_MRP1_2_3_6_D2_like"/>
    <property type="match status" value="1"/>
</dbReference>
<evidence type="ECO:0000256" key="14">
    <source>
        <dbReference type="SAM" id="Phobius"/>
    </source>
</evidence>
<dbReference type="Gene3D" id="3.40.50.300">
    <property type="entry name" value="P-loop containing nucleotide triphosphate hydrolases"/>
    <property type="match status" value="2"/>
</dbReference>
<reference evidence="17" key="1">
    <citation type="submission" date="2020-07" db="EMBL/GenBank/DDBJ databases">
        <title>A long reads based de novo assembly of the rainbow trout Arlee double haploid line genome.</title>
        <authorList>
            <person name="Gao G."/>
            <person name="Palti Y."/>
        </authorList>
    </citation>
    <scope>NUCLEOTIDE SEQUENCE [LARGE SCALE GENOMIC DNA]</scope>
</reference>
<dbReference type="InterPro" id="IPR027417">
    <property type="entry name" value="P-loop_NTPase"/>
</dbReference>
<dbReference type="Gene3D" id="1.20.1560.10">
    <property type="entry name" value="ABC transporter type 1, transmembrane domain"/>
    <property type="match status" value="2"/>
</dbReference>
<dbReference type="InterPro" id="IPR036640">
    <property type="entry name" value="ABC1_TM_sf"/>
</dbReference>
<dbReference type="SMART" id="SM00382">
    <property type="entry name" value="AAA"/>
    <property type="match status" value="2"/>
</dbReference>
<evidence type="ECO:0000256" key="7">
    <source>
        <dbReference type="ARBA" id="ARBA00022741"/>
    </source>
</evidence>
<dbReference type="EC" id="7.6.2.3" evidence="12"/>
<dbReference type="Proteomes" id="UP000694395">
    <property type="component" value="Chromosome 12"/>
</dbReference>
<feature type="transmembrane region" description="Helical" evidence="14">
    <location>
        <begin position="712"/>
        <end position="740"/>
    </location>
</feature>
<keyword evidence="11 14" id="KW-0472">Membrane</keyword>
<dbReference type="GO" id="GO:0005774">
    <property type="term" value="C:vacuolar membrane"/>
    <property type="evidence" value="ECO:0007669"/>
    <property type="project" value="UniProtKB-SubCell"/>
</dbReference>
<dbReference type="InterPro" id="IPR011527">
    <property type="entry name" value="ABC1_TM_dom"/>
</dbReference>
<proteinExistence type="inferred from homology"/>
<feature type="transmembrane region" description="Helical" evidence="14">
    <location>
        <begin position="226"/>
        <end position="252"/>
    </location>
</feature>
<keyword evidence="4" id="KW-0926">Vacuole</keyword>
<dbReference type="FunFam" id="3.40.50.300:FF:000074">
    <property type="entry name" value="Multidrug resistance-associated protein 5 isoform 1"/>
    <property type="match status" value="1"/>
</dbReference>
<feature type="transmembrane region" description="Helical" evidence="14">
    <location>
        <begin position="146"/>
        <end position="164"/>
    </location>
</feature>
<dbReference type="GeneTree" id="ENSGT00940000165591"/>
<keyword evidence="6" id="KW-0677">Repeat</keyword>
<dbReference type="CDD" id="cd18595">
    <property type="entry name" value="ABC_6TM_MRP1_2_3_6_D1_like"/>
    <property type="match status" value="1"/>
</dbReference>
<dbReference type="Pfam" id="PF00005">
    <property type="entry name" value="ABC_tran"/>
    <property type="match status" value="2"/>
</dbReference>
<protein>
    <recommendedName>
        <fullName evidence="12">ABC-type glutathione-S-conjugate transporter</fullName>
        <ecNumber evidence="12">7.6.2.3</ecNumber>
    </recommendedName>
</protein>
<feature type="transmembrane region" description="Helical" evidence="14">
    <location>
        <begin position="577"/>
        <end position="595"/>
    </location>
</feature>
<reference evidence="17" key="2">
    <citation type="submission" date="2025-08" db="UniProtKB">
        <authorList>
            <consortium name="Ensembl"/>
        </authorList>
    </citation>
    <scope>IDENTIFICATION</scope>
</reference>
<dbReference type="Ensembl" id="ENSOMYT00000116689.1">
    <property type="protein sequence ID" value="ENSOMYP00000136529.1"/>
    <property type="gene ID" value="ENSOMYG00000055183.1"/>
</dbReference>
<feature type="domain" description="ABC transporter" evidence="15">
    <location>
        <begin position="904"/>
        <end position="1107"/>
    </location>
</feature>
<evidence type="ECO:0000256" key="8">
    <source>
        <dbReference type="ARBA" id="ARBA00022840"/>
    </source>
</evidence>
<evidence type="ECO:0000259" key="15">
    <source>
        <dbReference type="PROSITE" id="PS50893"/>
    </source>
</evidence>
<dbReference type="SUPFAM" id="SSF90123">
    <property type="entry name" value="ABC transporter transmembrane region"/>
    <property type="match status" value="2"/>
</dbReference>
<dbReference type="InterPro" id="IPR017871">
    <property type="entry name" value="ABC_transporter-like_CS"/>
</dbReference>
<evidence type="ECO:0000313" key="18">
    <source>
        <dbReference type="Proteomes" id="UP000694395"/>
    </source>
</evidence>
<dbReference type="GO" id="GO:0000323">
    <property type="term" value="C:lytic vacuole"/>
    <property type="evidence" value="ECO:0007669"/>
    <property type="project" value="UniProtKB-ARBA"/>
</dbReference>
<organism evidence="17 18">
    <name type="scientific">Oncorhynchus mykiss</name>
    <name type="common">Rainbow trout</name>
    <name type="synonym">Salmo gairdneri</name>
    <dbReference type="NCBI Taxonomy" id="8022"/>
    <lineage>
        <taxon>Eukaryota</taxon>
        <taxon>Metazoa</taxon>
        <taxon>Chordata</taxon>
        <taxon>Craniata</taxon>
        <taxon>Vertebrata</taxon>
        <taxon>Euteleostomi</taxon>
        <taxon>Actinopterygii</taxon>
        <taxon>Neopterygii</taxon>
        <taxon>Teleostei</taxon>
        <taxon>Protacanthopterygii</taxon>
        <taxon>Salmoniformes</taxon>
        <taxon>Salmonidae</taxon>
        <taxon>Salmoninae</taxon>
        <taxon>Oncorhynchus</taxon>
    </lineage>
</organism>
<keyword evidence="8" id="KW-0067">ATP-binding</keyword>
<dbReference type="GO" id="GO:0016887">
    <property type="term" value="F:ATP hydrolysis activity"/>
    <property type="evidence" value="ECO:0007669"/>
    <property type="project" value="InterPro"/>
</dbReference>
<comment type="catalytic activity">
    <reaction evidence="13">
        <text>leukotriene C4(in) + ATP + H2O = leukotriene C4(out) + ADP + phosphate + H(+)</text>
        <dbReference type="Rhea" id="RHEA:38963"/>
        <dbReference type="ChEBI" id="CHEBI:15377"/>
        <dbReference type="ChEBI" id="CHEBI:15378"/>
        <dbReference type="ChEBI" id="CHEBI:30616"/>
        <dbReference type="ChEBI" id="CHEBI:43474"/>
        <dbReference type="ChEBI" id="CHEBI:57973"/>
        <dbReference type="ChEBI" id="CHEBI:456216"/>
    </reaction>
    <physiologicalReaction direction="left-to-right" evidence="13">
        <dbReference type="Rhea" id="RHEA:38964"/>
    </physiologicalReaction>
</comment>
<dbReference type="AlphaFoldDB" id="A0A8K9XP63"/>
<dbReference type="InterPro" id="IPR003593">
    <property type="entry name" value="AAA+_ATPase"/>
</dbReference>
<comment type="subcellular location">
    <subcellularLocation>
        <location evidence="1">Vacuole membrane</location>
        <topology evidence="1">Multi-pass membrane protein</topology>
    </subcellularLocation>
</comment>
<dbReference type="InterPro" id="IPR050173">
    <property type="entry name" value="ABC_transporter_C-like"/>
</dbReference>
<keyword evidence="5 14" id="KW-0812">Transmembrane</keyword>
<evidence type="ECO:0000256" key="12">
    <source>
        <dbReference type="ARBA" id="ARBA00024220"/>
    </source>
</evidence>
<dbReference type="CDD" id="cd03250">
    <property type="entry name" value="ABCC_MRP_domain1"/>
    <property type="match status" value="1"/>
</dbReference>
<name>A0A8K9XP63_ONCMY</name>
<dbReference type="InterPro" id="IPR003439">
    <property type="entry name" value="ABC_transporter-like_ATP-bd"/>
</dbReference>
<evidence type="ECO:0000313" key="17">
    <source>
        <dbReference type="Ensembl" id="ENSOMYP00000136529.1"/>
    </source>
</evidence>
<evidence type="ECO:0000256" key="10">
    <source>
        <dbReference type="ARBA" id="ARBA00022989"/>
    </source>
</evidence>
<dbReference type="PROSITE" id="PS50893">
    <property type="entry name" value="ABC_TRANSPORTER_2"/>
    <property type="match status" value="2"/>
</dbReference>
<evidence type="ECO:0000256" key="1">
    <source>
        <dbReference type="ARBA" id="ARBA00004128"/>
    </source>
</evidence>
<dbReference type="Pfam" id="PF00664">
    <property type="entry name" value="ABC_membrane"/>
    <property type="match status" value="2"/>
</dbReference>
<feature type="domain" description="ABC transmembrane type-1" evidence="16">
    <location>
        <begin position="32"/>
        <end position="289"/>
    </location>
</feature>
<evidence type="ECO:0000256" key="4">
    <source>
        <dbReference type="ARBA" id="ARBA00022554"/>
    </source>
</evidence>
<dbReference type="FunFam" id="1.20.1560.10:FF:000001">
    <property type="entry name" value="ATP-binding cassette subfamily C member 1"/>
    <property type="match status" value="1"/>
</dbReference>
<dbReference type="GO" id="GO:0015431">
    <property type="term" value="F:ABC-type glutathione S-conjugate transporter activity"/>
    <property type="evidence" value="ECO:0007669"/>
    <property type="project" value="UniProtKB-EC"/>
</dbReference>
<gene>
    <name evidence="17" type="primary">LOC110539044</name>
</gene>
<dbReference type="PANTHER" id="PTHR24223:SF339">
    <property type="entry name" value="ATP-BINDING CASSETTE SUB-FAMILY C MEMBER 6"/>
    <property type="match status" value="1"/>
</dbReference>
<dbReference type="FunFam" id="1.20.1560.10:FF:000020">
    <property type="entry name" value="ABC metal ion transporter"/>
    <property type="match status" value="1"/>
</dbReference>
<evidence type="ECO:0000256" key="9">
    <source>
        <dbReference type="ARBA" id="ARBA00022967"/>
    </source>
</evidence>
<evidence type="ECO:0000256" key="5">
    <source>
        <dbReference type="ARBA" id="ARBA00022692"/>
    </source>
</evidence>
<dbReference type="FunFam" id="3.40.50.300:FF:000293">
    <property type="entry name" value="ATP binding cassette subfamily C member 1"/>
    <property type="match status" value="1"/>
</dbReference>
<feature type="transmembrane region" description="Helical" evidence="14">
    <location>
        <begin position="635"/>
        <end position="655"/>
    </location>
</feature>